<reference evidence="1 2" key="1">
    <citation type="submission" date="2023-12" db="EMBL/GenBank/DDBJ databases">
        <title>Gut-associated functions are favored during microbiome assembly across C. elegans life.</title>
        <authorList>
            <person name="Zimmermann J."/>
        </authorList>
    </citation>
    <scope>NUCLEOTIDE SEQUENCE [LARGE SCALE GENOMIC DNA]</scope>
    <source>
        <strain evidence="1 2">JUb134</strain>
    </source>
</reference>
<accession>A0ABU8Q813</accession>
<evidence type="ECO:0000313" key="2">
    <source>
        <dbReference type="Proteomes" id="UP001380365"/>
    </source>
</evidence>
<comment type="caution">
    <text evidence="1">The sequence shown here is derived from an EMBL/GenBank/DDBJ whole genome shotgun (WGS) entry which is preliminary data.</text>
</comment>
<dbReference type="Pfam" id="PF13469">
    <property type="entry name" value="Sulfotransfer_3"/>
    <property type="match status" value="1"/>
</dbReference>
<dbReference type="Proteomes" id="UP001380365">
    <property type="component" value="Unassembled WGS sequence"/>
</dbReference>
<dbReference type="InterPro" id="IPR052736">
    <property type="entry name" value="Stf3_sulfotransferase"/>
</dbReference>
<dbReference type="PANTHER" id="PTHR36451:SF1">
    <property type="entry name" value="OMEGA-HYDROXY-BETA-DIHYDROMENAQUINONE-9 SULFOTRANSFERASE STF3"/>
    <property type="match status" value="1"/>
</dbReference>
<dbReference type="EC" id="2.8.2.-" evidence="1"/>
<sequence length="420" mass="47917">MELVAPSAQHRRNARVSGLLEKAWSRGWLSRPVLEPDHLIAAARARTGLQELGSGSGWEERLERLTQALQEEAALSPLGTVIAYGQLVAALADRARVHALWRRHPEVLDQPIPRPIIVLGQMRSGSTRMQRLLACDPRLAHTRFFESWNPVPIARRRWLDDRRVRAWIGLRCAEWLNPEFRTIHPTALQAADEEIGLHNVSIFGAAFEAQWRIPSFAAASEAMDTRPVYAEFKRLLQTVAWLRKGREDREHRPWVLKLPQFAQDLDSLLEAFPDARLVCLDRPASAVVASSASLVHSQMRVQSDHVDRHWIGAEWVRKVALRERRMRAARAVADVPQVDVGFEAIGEDWEREMQRVYRMLDLPLTDAVRSRMQRYLDQRRHRRLAGHRYALGDFGLSEAEVERAVRGAEGTAPEKLHALG</sequence>
<keyword evidence="1" id="KW-0808">Transferase</keyword>
<keyword evidence="2" id="KW-1185">Reference proteome</keyword>
<organism evidence="1 2">
    <name type="scientific">Sphingomonas molluscorum</name>
    <dbReference type="NCBI Taxonomy" id="418184"/>
    <lineage>
        <taxon>Bacteria</taxon>
        <taxon>Pseudomonadati</taxon>
        <taxon>Pseudomonadota</taxon>
        <taxon>Alphaproteobacteria</taxon>
        <taxon>Sphingomonadales</taxon>
        <taxon>Sphingomonadaceae</taxon>
        <taxon>Sphingomonas</taxon>
    </lineage>
</organism>
<name>A0ABU8Q813_9SPHN</name>
<protein>
    <submittedName>
        <fullName evidence="1">Sulfotransferase</fullName>
        <ecNumber evidence="1">2.8.2.-</ecNumber>
    </submittedName>
</protein>
<proteinExistence type="predicted"/>
<dbReference type="SUPFAM" id="SSF52540">
    <property type="entry name" value="P-loop containing nucleoside triphosphate hydrolases"/>
    <property type="match status" value="1"/>
</dbReference>
<dbReference type="RefSeq" id="WP_132882120.1">
    <property type="nucleotide sequence ID" value="NZ_JBBGZA010000001.1"/>
</dbReference>
<dbReference type="GO" id="GO:0016740">
    <property type="term" value="F:transferase activity"/>
    <property type="evidence" value="ECO:0007669"/>
    <property type="project" value="UniProtKB-KW"/>
</dbReference>
<dbReference type="Gene3D" id="3.40.50.300">
    <property type="entry name" value="P-loop containing nucleotide triphosphate hydrolases"/>
    <property type="match status" value="1"/>
</dbReference>
<dbReference type="InterPro" id="IPR027417">
    <property type="entry name" value="P-loop_NTPase"/>
</dbReference>
<evidence type="ECO:0000313" key="1">
    <source>
        <dbReference type="EMBL" id="MEJ5095677.1"/>
    </source>
</evidence>
<dbReference type="PANTHER" id="PTHR36451">
    <property type="entry name" value="PAPS-DEPENDENT SULFOTRANSFERASE STF3"/>
    <property type="match status" value="1"/>
</dbReference>
<dbReference type="EMBL" id="JBBGZA010000001">
    <property type="protein sequence ID" value="MEJ5095677.1"/>
    <property type="molecule type" value="Genomic_DNA"/>
</dbReference>
<gene>
    <name evidence="1" type="ORF">WH159_14155</name>
</gene>